<keyword evidence="5" id="KW-1185">Reference proteome</keyword>
<gene>
    <name evidence="2" type="ORF">HDID_LOCUS10398</name>
    <name evidence="3" type="ORF">WMSIL1_LOCUS1439</name>
</gene>
<reference evidence="2 4" key="2">
    <citation type="submission" date="2018-11" db="EMBL/GenBank/DDBJ databases">
        <authorList>
            <consortium name="Pathogen Informatics"/>
        </authorList>
    </citation>
    <scope>NUCLEOTIDE SEQUENCE [LARGE SCALE GENOMIC DNA]</scope>
</reference>
<evidence type="ECO:0000313" key="2">
    <source>
        <dbReference type="EMBL" id="VDL63251.1"/>
    </source>
</evidence>
<accession>A0A0R3SXD3</accession>
<dbReference type="Proteomes" id="UP000274504">
    <property type="component" value="Unassembled WGS sequence"/>
</dbReference>
<feature type="signal peptide" evidence="1">
    <location>
        <begin position="1"/>
        <end position="17"/>
    </location>
</feature>
<name>A0A0R3SXD3_HYMDI</name>
<sequence>MKSLFVGVACLFALVAAVPVEKTTGPALSPPPPPPAPPGFTEVERTVISGILEKHELKDVSKEMSMIEQRKYSKRDNDTDANSTEIGTQVEFNWKFPKQLIQLSPSNNMNVLFELFKQISELAQLIMDRSVDARKSPPPQPHYIQLGAHHQDPYVMNAQQMADDSIFPAMPLEGLYNEEQWRQGRGKIVQM</sequence>
<evidence type="ECO:0000313" key="6">
    <source>
        <dbReference type="WBParaSite" id="HDID_0001040001-mRNA-1"/>
    </source>
</evidence>
<evidence type="ECO:0000313" key="4">
    <source>
        <dbReference type="Proteomes" id="UP000274504"/>
    </source>
</evidence>
<evidence type="ECO:0000256" key="1">
    <source>
        <dbReference type="SAM" id="SignalP"/>
    </source>
</evidence>
<organism evidence="6">
    <name type="scientific">Hymenolepis diminuta</name>
    <name type="common">Rat tapeworm</name>
    <dbReference type="NCBI Taxonomy" id="6216"/>
    <lineage>
        <taxon>Eukaryota</taxon>
        <taxon>Metazoa</taxon>
        <taxon>Spiralia</taxon>
        <taxon>Lophotrochozoa</taxon>
        <taxon>Platyhelminthes</taxon>
        <taxon>Cestoda</taxon>
        <taxon>Eucestoda</taxon>
        <taxon>Cyclophyllidea</taxon>
        <taxon>Hymenolepididae</taxon>
        <taxon>Hymenolepis</taxon>
    </lineage>
</organism>
<dbReference type="OrthoDB" id="6239209at2759"/>
<protein>
    <submittedName>
        <fullName evidence="2 6">Uncharacterized protein</fullName>
    </submittedName>
</protein>
<evidence type="ECO:0000313" key="3">
    <source>
        <dbReference type="EMBL" id="VUZ40409.1"/>
    </source>
</evidence>
<proteinExistence type="predicted"/>
<dbReference type="WBParaSite" id="HDID_0001040001-mRNA-1">
    <property type="protein sequence ID" value="HDID_0001040001-mRNA-1"/>
    <property type="gene ID" value="HDID_0001040001"/>
</dbReference>
<reference evidence="3 5" key="3">
    <citation type="submission" date="2019-07" db="EMBL/GenBank/DDBJ databases">
        <authorList>
            <person name="Jastrzebski P J."/>
            <person name="Paukszto L."/>
            <person name="Jastrzebski P J."/>
        </authorList>
    </citation>
    <scope>NUCLEOTIDE SEQUENCE [LARGE SCALE GENOMIC DNA]</scope>
    <source>
        <strain evidence="3 5">WMS-il1</strain>
    </source>
</reference>
<dbReference type="EMBL" id="UYSG01011660">
    <property type="protein sequence ID" value="VDL63251.1"/>
    <property type="molecule type" value="Genomic_DNA"/>
</dbReference>
<dbReference type="Proteomes" id="UP000321570">
    <property type="component" value="Unassembled WGS sequence"/>
</dbReference>
<evidence type="ECO:0000313" key="5">
    <source>
        <dbReference type="Proteomes" id="UP000321570"/>
    </source>
</evidence>
<reference evidence="6" key="1">
    <citation type="submission" date="2017-02" db="UniProtKB">
        <authorList>
            <consortium name="WormBaseParasite"/>
        </authorList>
    </citation>
    <scope>IDENTIFICATION</scope>
</reference>
<dbReference type="EMBL" id="CABIJS010000033">
    <property type="protein sequence ID" value="VUZ40409.1"/>
    <property type="molecule type" value="Genomic_DNA"/>
</dbReference>
<feature type="chain" id="PRO_5044546602" evidence="1">
    <location>
        <begin position="18"/>
        <end position="191"/>
    </location>
</feature>
<dbReference type="AlphaFoldDB" id="A0A0R3SXD3"/>
<keyword evidence="1" id="KW-0732">Signal</keyword>